<sequence>MEPLILDGDLSEVELSSLQTSLDVCKRAFKATAEQMQPADNSSWAVLGVCDGNGGRLVCADREHSQDPFCHSFGVPTEFDLADVGKAIERYRAPHTCAIHCNSLEDRSSLVQQRTALELAATMLGKNVTNLGPDELQQLGNQIWQKLEWDPECTQKCFLQGCTAGSFTGTKSSCACTAARFDCESHNRNVLLEKINVFQKDQDNHIKKVGLFAFNTKPEKLFHKKFVRQGEFNVCSFECWVQSLLDNTTNTN</sequence>
<dbReference type="EMBL" id="AFNH02001099">
    <property type="protein sequence ID" value="EZG44405.1"/>
    <property type="molecule type" value="Genomic_DNA"/>
</dbReference>
<dbReference type="OrthoDB" id="6382204at2759"/>
<protein>
    <submittedName>
        <fullName evidence="1">Uncharacterized protein</fullName>
    </submittedName>
</protein>
<organism evidence="1 2">
    <name type="scientific">Gregarina niphandrodes</name>
    <name type="common">Septate eugregarine</name>
    <dbReference type="NCBI Taxonomy" id="110365"/>
    <lineage>
        <taxon>Eukaryota</taxon>
        <taxon>Sar</taxon>
        <taxon>Alveolata</taxon>
        <taxon>Apicomplexa</taxon>
        <taxon>Conoidasida</taxon>
        <taxon>Gregarinasina</taxon>
        <taxon>Eugregarinorida</taxon>
        <taxon>Gregarinidae</taxon>
        <taxon>Gregarina</taxon>
    </lineage>
</organism>
<reference evidence="1" key="1">
    <citation type="submission" date="2013-12" db="EMBL/GenBank/DDBJ databases">
        <authorList>
            <person name="Omoto C.K."/>
            <person name="Sibley D."/>
            <person name="Venepally P."/>
            <person name="Hadjithomas M."/>
            <person name="Karamycheva S."/>
            <person name="Brunk B."/>
            <person name="Roos D."/>
            <person name="Caler E."/>
            <person name="Lorenzi H."/>
        </authorList>
    </citation>
    <scope>NUCLEOTIDE SEQUENCE</scope>
</reference>
<evidence type="ECO:0000313" key="1">
    <source>
        <dbReference type="EMBL" id="EZG44405.1"/>
    </source>
</evidence>
<dbReference type="Proteomes" id="UP000019763">
    <property type="component" value="Unassembled WGS sequence"/>
</dbReference>
<proteinExistence type="predicted"/>
<comment type="caution">
    <text evidence="1">The sequence shown here is derived from an EMBL/GenBank/DDBJ whole genome shotgun (WGS) entry which is preliminary data.</text>
</comment>
<evidence type="ECO:0000313" key="2">
    <source>
        <dbReference type="Proteomes" id="UP000019763"/>
    </source>
</evidence>
<accession>A0A023AZS5</accession>
<dbReference type="RefSeq" id="XP_011134183.1">
    <property type="nucleotide sequence ID" value="XM_011135881.1"/>
</dbReference>
<dbReference type="VEuPathDB" id="CryptoDB:GNI_147700"/>
<dbReference type="AlphaFoldDB" id="A0A023AZS5"/>
<name>A0A023AZS5_GRENI</name>
<dbReference type="GeneID" id="22915160"/>
<keyword evidence="2" id="KW-1185">Reference proteome</keyword>
<gene>
    <name evidence="1" type="ORF">GNI_147700</name>
</gene>